<reference evidence="2" key="1">
    <citation type="submission" date="2016-10" db="EMBL/GenBank/DDBJ databases">
        <authorList>
            <person name="Varghese N."/>
            <person name="Submissions S."/>
        </authorList>
    </citation>
    <scope>NUCLEOTIDE SEQUENCE [LARGE SCALE GENOMIC DNA]</scope>
    <source>
        <strain evidence="2">CGMCC 4.3568</strain>
    </source>
</reference>
<evidence type="ECO:0008006" key="3">
    <source>
        <dbReference type="Google" id="ProtNLM"/>
    </source>
</evidence>
<sequence>MTPAVEVLDPRVDPEPRYWADLRRRAGLRADWAWEVLAVQAWCARTPQYVTVLHGEGAPRGVVSSAWVGSRTRRHRFVSSERGGSWGGLDVRAPGTSSLPGWWFAGAAGGGCRELLTDYVPAMRETLGRGLRCLLLRQVPSSGLSAVDGRFRLVRETESIAVLRTDTFGDRQDWMNTLTRKRRQNLRKIFRTVEEDETLDVRVTPGTAMDPAEVAELIRHNEVKHRDVPIVPLPQFVGYLERLLRQPDVFVLSYADRDSGRLLAIATILDDPEWPVMRTWSALPVEAGGRPNLYFHFYGESVRWSVETGKRGVILGKKMSETKRTLGAELVPQYAAAVPLW</sequence>
<accession>A0A1I0ZQM3</accession>
<proteinExistence type="predicted"/>
<protein>
    <recommendedName>
        <fullName evidence="3">Acetyltransferase (GNAT) domain-containing protein</fullName>
    </recommendedName>
</protein>
<evidence type="ECO:0000313" key="2">
    <source>
        <dbReference type="Proteomes" id="UP000243799"/>
    </source>
</evidence>
<dbReference type="STRING" id="490629.SAMN05216266_107199"/>
<dbReference type="EMBL" id="FOKG01000007">
    <property type="protein sequence ID" value="SFB27847.1"/>
    <property type="molecule type" value="Genomic_DNA"/>
</dbReference>
<name>A0A1I0ZQM3_9PSEU</name>
<dbReference type="InterPro" id="IPR016181">
    <property type="entry name" value="Acyl_CoA_acyltransferase"/>
</dbReference>
<gene>
    <name evidence="1" type="ORF">SAMN05216266_107199</name>
</gene>
<dbReference type="OrthoDB" id="3511946at2"/>
<dbReference type="AlphaFoldDB" id="A0A1I0ZQM3"/>
<evidence type="ECO:0000313" key="1">
    <source>
        <dbReference type="EMBL" id="SFB27847.1"/>
    </source>
</evidence>
<dbReference type="SUPFAM" id="SSF55729">
    <property type="entry name" value="Acyl-CoA N-acyltransferases (Nat)"/>
    <property type="match status" value="1"/>
</dbReference>
<organism evidence="1 2">
    <name type="scientific">Amycolatopsis marina</name>
    <dbReference type="NCBI Taxonomy" id="490629"/>
    <lineage>
        <taxon>Bacteria</taxon>
        <taxon>Bacillati</taxon>
        <taxon>Actinomycetota</taxon>
        <taxon>Actinomycetes</taxon>
        <taxon>Pseudonocardiales</taxon>
        <taxon>Pseudonocardiaceae</taxon>
        <taxon>Amycolatopsis</taxon>
    </lineage>
</organism>
<keyword evidence="2" id="KW-1185">Reference proteome</keyword>
<dbReference type="Proteomes" id="UP000243799">
    <property type="component" value="Unassembled WGS sequence"/>
</dbReference>
<dbReference type="RefSeq" id="WP_091673553.1">
    <property type="nucleotide sequence ID" value="NZ_FOKG01000007.1"/>
</dbReference>